<sequence length="81" mass="8789">MKKIKLAMIAAVASLVFSAGAAAVNLSVDGYTSNKTVYGPWIKTSYTWGFVIPRCNYKRNVYKNGKTTVQYKTDTCGAGAK</sequence>
<gene>
    <name evidence="2" type="ORF">RHD99_15950</name>
</gene>
<evidence type="ECO:0000313" key="3">
    <source>
        <dbReference type="Proteomes" id="UP001246690"/>
    </source>
</evidence>
<feature type="signal peptide" evidence="1">
    <location>
        <begin position="1"/>
        <end position="21"/>
    </location>
</feature>
<reference evidence="2 3" key="1">
    <citation type="submission" date="2023-09" db="EMBL/GenBank/DDBJ databases">
        <title>Buttiauxella selenatireducens sp. nov., isolated from the rhizosphere of Cardamine hupingshanesis.</title>
        <authorList>
            <person name="Zhang S."/>
            <person name="Xu Z."/>
            <person name="Wang H."/>
            <person name="Guo Y."/>
        </authorList>
    </citation>
    <scope>NUCLEOTIDE SEQUENCE [LARGE SCALE GENOMIC DNA]</scope>
    <source>
        <strain evidence="2 3">R73</strain>
    </source>
</reference>
<feature type="chain" id="PRO_5045112258" evidence="1">
    <location>
        <begin position="22"/>
        <end position="81"/>
    </location>
</feature>
<protein>
    <submittedName>
        <fullName evidence="2">Uncharacterized protein</fullName>
    </submittedName>
</protein>
<accession>A0ABY9S6G7</accession>
<evidence type="ECO:0000256" key="1">
    <source>
        <dbReference type="SAM" id="SignalP"/>
    </source>
</evidence>
<dbReference type="RefSeq" id="WP_309875143.1">
    <property type="nucleotide sequence ID" value="NZ_CP133838.1"/>
</dbReference>
<keyword evidence="1" id="KW-0732">Signal</keyword>
<organism evidence="2 3">
    <name type="scientific">Buttiauxella selenatireducens</name>
    <dbReference type="NCBI Taxonomy" id="3073902"/>
    <lineage>
        <taxon>Bacteria</taxon>
        <taxon>Pseudomonadati</taxon>
        <taxon>Pseudomonadota</taxon>
        <taxon>Gammaproteobacteria</taxon>
        <taxon>Enterobacterales</taxon>
        <taxon>Enterobacteriaceae</taxon>
        <taxon>Buttiauxella</taxon>
    </lineage>
</organism>
<name>A0ABY9S6G7_9ENTR</name>
<keyword evidence="3" id="KW-1185">Reference proteome</keyword>
<proteinExistence type="predicted"/>
<evidence type="ECO:0000313" key="2">
    <source>
        <dbReference type="EMBL" id="WMY72954.1"/>
    </source>
</evidence>
<dbReference type="EMBL" id="CP133838">
    <property type="protein sequence ID" value="WMY72954.1"/>
    <property type="molecule type" value="Genomic_DNA"/>
</dbReference>
<dbReference type="Proteomes" id="UP001246690">
    <property type="component" value="Chromosome"/>
</dbReference>